<gene>
    <name evidence="8" type="ORF">V6N11_065775</name>
</gene>
<dbReference type="EMBL" id="JBBPBN010000059">
    <property type="protein sequence ID" value="KAK8988179.1"/>
    <property type="molecule type" value="Genomic_DNA"/>
</dbReference>
<feature type="region of interest" description="Disordered" evidence="5">
    <location>
        <begin position="120"/>
        <end position="157"/>
    </location>
</feature>
<dbReference type="Gene3D" id="1.20.58.1880">
    <property type="match status" value="1"/>
</dbReference>
<dbReference type="SMART" id="SM01135">
    <property type="entry name" value="DIRP"/>
    <property type="match status" value="1"/>
</dbReference>
<feature type="domain" description="Myb-like" evidence="6">
    <location>
        <begin position="48"/>
        <end position="78"/>
    </location>
</feature>
<dbReference type="Pfam" id="PF00249">
    <property type="entry name" value="Myb_DNA-binding"/>
    <property type="match status" value="1"/>
</dbReference>
<evidence type="ECO:0008006" key="10">
    <source>
        <dbReference type="Google" id="ProtNLM"/>
    </source>
</evidence>
<sequence>MAPSRKSKSVNKKFSYINEVASSKDGDSSSKRSGKRKRKLSDMLGPQWTKEELERFYESYRKYGKDWKKVATMIHNRSMEMVEALYTMNRAYLSLPEGTASVVGLIAMMTDHYSVMVGNDSEQESNEGMGVSRKPQKRTRGKHRDQPSKSLDKPLPDLLQFHSSSSVCMSLLKRRRSESRPRAVGKRTPRVPISFSHDKNKGERYFSHIRQGMNLKADSVDDDDVAHEVALALTKASQRGGSPQVSRTPNRKADTPSPVINSERMNADSETTSAKIHGCEVDEEACELSLGSTEADNADYARDKNHSRIVEGTGTVEVEQKGKRYRRRKPEVEESVNNHLEDTKEACSGTEEGQQLCDFKGKFDAEVADAKTSRALIKGPRKRSKKVLFEVEDTSFDALQTLADLSLMMPETAPDTESSVQFKEEKNEVEKTKLKGKHPVPGAKGNASKTSKHGKLFGHDVHAIPETKEETHLGNVGVRKRRQKSSPYKLQIPKDENDADSQLGETPNIEASDEVKNLLSKGKRSNNIGHPKQGKSLRPPEHASSSTDQGRDLNNSALSTIQVSSVNQVNLPTKVRSKRKMDAQKPAIRKDIKSSDNFVKGKTNVPVTLFHDRALNLKEKLCNFLYSYLARRWCIFEWFYSTIDYPWFAKREFVEYLDHVGLGHIPRLTRVEWGVIRSSLGKPRRFSEQFLKEEREKLNQYRESVRRHYTELRAGIGEGLPTDLARPLSVGQRVIAIHPKTWGIHDGSVLTVDYSRYRIQFDSPELGVEFISDIDCMPLNPLENLPASLLRQNAAIRKFVENYNELKMNGQSKESKMEENLKFTQCANLENANSPSRTSSSTFRVCNLSQPVKVDSSSPNLQLKIGPTETVYSQQAMIFQPSALSLDQAREADVEALSQLTRALDKKEAVVSELRRMNDEVLENQKVGDNYIKDSDSFKKQYAAVLLQLNEVNEQVSSALLCLRQRNTYQGTSSGKLLKPLAKVGEQGSQLSSFDHVMLHVQESVSHVAEIVESSRRKARSMVDAAMQAMSSLRKGGKSIERIEEAIDFVNNQLSLDEFSVPAPRSAAPTDSIRSHDHLSYPFTTSRIPEMKQQNLSDQDEVRIPSDLISHCVATLLMIQKCTERQFPPGDVAEVLDSAVTSLKPFCSQNLPIYTEIQKCMGIIRNQILALVPT</sequence>
<feature type="compositionally biased region" description="Basic and acidic residues" evidence="5">
    <location>
        <begin position="144"/>
        <end position="155"/>
    </location>
</feature>
<protein>
    <recommendedName>
        <fullName evidence="10">Protein ALWAYS EARLY 3</fullName>
    </recommendedName>
</protein>
<evidence type="ECO:0000256" key="2">
    <source>
        <dbReference type="ARBA" id="ARBA00006732"/>
    </source>
</evidence>
<feature type="compositionally biased region" description="Basic residues" evidence="5">
    <location>
        <begin position="173"/>
        <end position="189"/>
    </location>
</feature>
<dbReference type="InterPro" id="IPR033471">
    <property type="entry name" value="DIRP"/>
</dbReference>
<feature type="coiled-coil region" evidence="4">
    <location>
        <begin position="897"/>
        <end position="924"/>
    </location>
</feature>
<name>A0ABR2PIB5_9ROSI</name>
<comment type="similarity">
    <text evidence="2">Belongs to the lin-9 family.</text>
</comment>
<comment type="subcellular location">
    <subcellularLocation>
        <location evidence="1">Nucleus</location>
    </subcellularLocation>
</comment>
<evidence type="ECO:0000259" key="7">
    <source>
        <dbReference type="PROSITE" id="PS51293"/>
    </source>
</evidence>
<feature type="region of interest" description="Disordered" evidence="5">
    <location>
        <begin position="21"/>
        <end position="42"/>
    </location>
</feature>
<feature type="region of interest" description="Disordered" evidence="5">
    <location>
        <begin position="414"/>
        <end position="553"/>
    </location>
</feature>
<feature type="domain" description="SANT" evidence="7">
    <location>
        <begin position="43"/>
        <end position="80"/>
    </location>
</feature>
<comment type="caution">
    <text evidence="8">The sequence shown here is derived from an EMBL/GenBank/DDBJ whole genome shotgun (WGS) entry which is preliminary data.</text>
</comment>
<dbReference type="SUPFAM" id="SSF46689">
    <property type="entry name" value="Homeodomain-like"/>
    <property type="match status" value="1"/>
</dbReference>
<dbReference type="SMART" id="SM00717">
    <property type="entry name" value="SANT"/>
    <property type="match status" value="1"/>
</dbReference>
<dbReference type="InterPro" id="IPR017884">
    <property type="entry name" value="SANT_dom"/>
</dbReference>
<organism evidence="8 9">
    <name type="scientific">Hibiscus sabdariffa</name>
    <name type="common">roselle</name>
    <dbReference type="NCBI Taxonomy" id="183260"/>
    <lineage>
        <taxon>Eukaryota</taxon>
        <taxon>Viridiplantae</taxon>
        <taxon>Streptophyta</taxon>
        <taxon>Embryophyta</taxon>
        <taxon>Tracheophyta</taxon>
        <taxon>Spermatophyta</taxon>
        <taxon>Magnoliopsida</taxon>
        <taxon>eudicotyledons</taxon>
        <taxon>Gunneridae</taxon>
        <taxon>Pentapetalae</taxon>
        <taxon>rosids</taxon>
        <taxon>malvids</taxon>
        <taxon>Malvales</taxon>
        <taxon>Malvaceae</taxon>
        <taxon>Malvoideae</taxon>
        <taxon>Hibiscus</taxon>
    </lineage>
</organism>
<dbReference type="InterPro" id="IPR010561">
    <property type="entry name" value="LIN-9/ALY1"/>
</dbReference>
<dbReference type="Proteomes" id="UP001396334">
    <property type="component" value="Unassembled WGS sequence"/>
</dbReference>
<accession>A0ABR2PIB5</accession>
<dbReference type="PANTHER" id="PTHR21689:SF2">
    <property type="entry name" value="PROTEIN LIN-9 HOMOLOG"/>
    <property type="match status" value="1"/>
</dbReference>
<evidence type="ECO:0000313" key="8">
    <source>
        <dbReference type="EMBL" id="KAK8988179.1"/>
    </source>
</evidence>
<feature type="compositionally biased region" description="Polar residues" evidence="5">
    <location>
        <begin position="258"/>
        <end position="274"/>
    </location>
</feature>
<feature type="compositionally biased region" description="Basic residues" evidence="5">
    <location>
        <begin position="134"/>
        <end position="143"/>
    </location>
</feature>
<dbReference type="InterPro" id="IPR009057">
    <property type="entry name" value="Homeodomain-like_sf"/>
</dbReference>
<dbReference type="InterPro" id="IPR045831">
    <property type="entry name" value="LIN9_C"/>
</dbReference>
<proteinExistence type="inferred from homology"/>
<feature type="region of interest" description="Disordered" evidence="5">
    <location>
        <begin position="173"/>
        <end position="197"/>
    </location>
</feature>
<keyword evidence="3" id="KW-0539">Nucleus</keyword>
<reference evidence="8 9" key="1">
    <citation type="journal article" date="2024" name="G3 (Bethesda)">
        <title>Genome assembly of Hibiscus sabdariffa L. provides insights into metabolisms of medicinal natural products.</title>
        <authorList>
            <person name="Kim T."/>
        </authorList>
    </citation>
    <scope>NUCLEOTIDE SEQUENCE [LARGE SCALE GENOMIC DNA]</scope>
    <source>
        <strain evidence="8">TK-2024</strain>
        <tissue evidence="8">Old leaves</tissue>
    </source>
</reference>
<keyword evidence="4" id="KW-0175">Coiled coil</keyword>
<evidence type="ECO:0000256" key="3">
    <source>
        <dbReference type="ARBA" id="ARBA00023242"/>
    </source>
</evidence>
<feature type="compositionally biased region" description="Polar residues" evidence="5">
    <location>
        <begin position="235"/>
        <end position="248"/>
    </location>
</feature>
<evidence type="ECO:0000256" key="5">
    <source>
        <dbReference type="SAM" id="MobiDB-lite"/>
    </source>
</evidence>
<dbReference type="PROSITE" id="PS50090">
    <property type="entry name" value="MYB_LIKE"/>
    <property type="match status" value="1"/>
</dbReference>
<feature type="region of interest" description="Disordered" evidence="5">
    <location>
        <begin position="234"/>
        <end position="274"/>
    </location>
</feature>
<evidence type="ECO:0000259" key="6">
    <source>
        <dbReference type="PROSITE" id="PS50090"/>
    </source>
</evidence>
<dbReference type="CDD" id="cd00167">
    <property type="entry name" value="SANT"/>
    <property type="match status" value="1"/>
</dbReference>
<dbReference type="Pfam" id="PF19438">
    <property type="entry name" value="LIN9_C"/>
    <property type="match status" value="1"/>
</dbReference>
<feature type="compositionally biased region" description="Basic and acidic residues" evidence="5">
    <location>
        <begin position="457"/>
        <end position="472"/>
    </location>
</feature>
<dbReference type="PANTHER" id="PTHR21689">
    <property type="entry name" value="LIN-9"/>
    <property type="match status" value="1"/>
</dbReference>
<feature type="compositionally biased region" description="Polar residues" evidence="5">
    <location>
        <begin position="543"/>
        <end position="553"/>
    </location>
</feature>
<dbReference type="InterPro" id="IPR001005">
    <property type="entry name" value="SANT/Myb"/>
</dbReference>
<keyword evidence="9" id="KW-1185">Reference proteome</keyword>
<feature type="region of interest" description="Disordered" evidence="5">
    <location>
        <begin position="321"/>
        <end position="347"/>
    </location>
</feature>
<dbReference type="Pfam" id="PF06584">
    <property type="entry name" value="DIRP"/>
    <property type="match status" value="1"/>
</dbReference>
<evidence type="ECO:0000256" key="4">
    <source>
        <dbReference type="SAM" id="Coils"/>
    </source>
</evidence>
<evidence type="ECO:0000256" key="1">
    <source>
        <dbReference type="ARBA" id="ARBA00004123"/>
    </source>
</evidence>
<dbReference type="PROSITE" id="PS51293">
    <property type="entry name" value="SANT"/>
    <property type="match status" value="1"/>
</dbReference>
<evidence type="ECO:0000313" key="9">
    <source>
        <dbReference type="Proteomes" id="UP001396334"/>
    </source>
</evidence>
<feature type="compositionally biased region" description="Basic and acidic residues" evidence="5">
    <location>
        <begin position="422"/>
        <end position="433"/>
    </location>
</feature>